<evidence type="ECO:0000259" key="2">
    <source>
        <dbReference type="Pfam" id="PF04892"/>
    </source>
</evidence>
<reference evidence="3 4" key="1">
    <citation type="submission" date="2020-08" db="EMBL/GenBank/DDBJ databases">
        <authorList>
            <person name="Liu C."/>
            <person name="Sun Q."/>
        </authorList>
    </citation>
    <scope>NUCLEOTIDE SEQUENCE [LARGE SCALE GENOMIC DNA]</scope>
    <source>
        <strain evidence="3 4">NSJ-45</strain>
    </source>
</reference>
<dbReference type="InterPro" id="IPR053150">
    <property type="entry name" value="Teicoplanin_resist-assoc"/>
</dbReference>
<keyword evidence="4" id="KW-1185">Reference proteome</keyword>
<evidence type="ECO:0000256" key="1">
    <source>
        <dbReference type="SAM" id="Phobius"/>
    </source>
</evidence>
<feature type="transmembrane region" description="Helical" evidence="1">
    <location>
        <begin position="110"/>
        <end position="127"/>
    </location>
</feature>
<feature type="transmembrane region" description="Helical" evidence="1">
    <location>
        <begin position="165"/>
        <end position="183"/>
    </location>
</feature>
<proteinExistence type="predicted"/>
<protein>
    <submittedName>
        <fullName evidence="3">VanZ family protein</fullName>
    </submittedName>
</protein>
<feature type="transmembrane region" description="Helical" evidence="1">
    <location>
        <begin position="6"/>
        <end position="24"/>
    </location>
</feature>
<dbReference type="EMBL" id="JACRWD010000001">
    <property type="protein sequence ID" value="MBC6003060.1"/>
    <property type="molecule type" value="Genomic_DNA"/>
</dbReference>
<accession>A0ABR7K1U7</accession>
<name>A0ABR7K1U7_9FIRM</name>
<comment type="caution">
    <text evidence="3">The sequence shown here is derived from an EMBL/GenBank/DDBJ whole genome shotgun (WGS) entry which is preliminary data.</text>
</comment>
<evidence type="ECO:0000313" key="4">
    <source>
        <dbReference type="Proteomes" id="UP000611796"/>
    </source>
</evidence>
<dbReference type="RefSeq" id="WP_187005378.1">
    <property type="nucleotide sequence ID" value="NZ_JACRWD010000001.1"/>
</dbReference>
<dbReference type="PANTHER" id="PTHR36834:SF1">
    <property type="entry name" value="INTEGRAL MEMBRANE PROTEIN"/>
    <property type="match status" value="1"/>
</dbReference>
<evidence type="ECO:0000313" key="3">
    <source>
        <dbReference type="EMBL" id="MBC6003060.1"/>
    </source>
</evidence>
<keyword evidence="1" id="KW-0472">Membrane</keyword>
<organism evidence="3 4">
    <name type="scientific">Paeniclostridium hominis</name>
    <dbReference type="NCBI Taxonomy" id="2764329"/>
    <lineage>
        <taxon>Bacteria</taxon>
        <taxon>Bacillati</taxon>
        <taxon>Bacillota</taxon>
        <taxon>Clostridia</taxon>
        <taxon>Peptostreptococcales</taxon>
        <taxon>Peptostreptococcaceae</taxon>
        <taxon>Paeniclostridium</taxon>
    </lineage>
</organism>
<dbReference type="Pfam" id="PF04892">
    <property type="entry name" value="VanZ"/>
    <property type="match status" value="1"/>
</dbReference>
<dbReference type="InterPro" id="IPR006976">
    <property type="entry name" value="VanZ-like"/>
</dbReference>
<dbReference type="Proteomes" id="UP000611796">
    <property type="component" value="Unassembled WGS sequence"/>
</dbReference>
<feature type="domain" description="VanZ-like" evidence="2">
    <location>
        <begin position="46"/>
        <end position="182"/>
    </location>
</feature>
<keyword evidence="1" id="KW-1133">Transmembrane helix</keyword>
<feature type="transmembrane region" description="Helical" evidence="1">
    <location>
        <begin position="139"/>
        <end position="159"/>
    </location>
</feature>
<sequence length="190" mass="22157">MRYNTMTLSFKAFSIFIVSSLIIYRSYEFIKSRNLKVFKEVKITLFTLYILILLFFTLFKFPYLEFINPFDTYMYKIEGLRGLINIIPFKETIETLSDNSIPIMNPIRNIVGNILIFIPLVFFIPIINPNFKKIVKVTLIGFFASLSIEILQIFTMGNVCDIDDVIFNTIGALIGIVIYKLFIKLKKTKL</sequence>
<keyword evidence="1" id="KW-0812">Transmembrane</keyword>
<gene>
    <name evidence="3" type="ORF">H8891_04535</name>
</gene>
<dbReference type="PANTHER" id="PTHR36834">
    <property type="entry name" value="MEMBRANE PROTEIN-RELATED"/>
    <property type="match status" value="1"/>
</dbReference>
<feature type="transmembrane region" description="Helical" evidence="1">
    <location>
        <begin position="45"/>
        <end position="64"/>
    </location>
</feature>